<keyword evidence="7" id="KW-1185">Reference proteome</keyword>
<dbReference type="GO" id="GO:0005634">
    <property type="term" value="C:nucleus"/>
    <property type="evidence" value="ECO:0007669"/>
    <property type="project" value="TreeGrafter"/>
</dbReference>
<reference evidence="6 7" key="1">
    <citation type="submission" date="2024-03" db="EMBL/GenBank/DDBJ databases">
        <title>Adaptation during the transition from Ophiocordyceps entomopathogen to insect associate is accompanied by gene loss and intensified selection.</title>
        <authorList>
            <person name="Ward C.M."/>
            <person name="Onetto C.A."/>
            <person name="Borneman A.R."/>
        </authorList>
    </citation>
    <scope>NUCLEOTIDE SEQUENCE [LARGE SCALE GENOMIC DNA]</scope>
    <source>
        <strain evidence="6">AWRI1</strain>
        <tissue evidence="6">Single Adult Female</tissue>
    </source>
</reference>
<evidence type="ECO:0000313" key="7">
    <source>
        <dbReference type="Proteomes" id="UP001367676"/>
    </source>
</evidence>
<dbReference type="Pfam" id="PF00130">
    <property type="entry name" value="C1_1"/>
    <property type="match status" value="1"/>
</dbReference>
<dbReference type="PROSITE" id="PS50081">
    <property type="entry name" value="ZF_DAG_PE_2"/>
    <property type="match status" value="1"/>
</dbReference>
<dbReference type="GO" id="GO:0000281">
    <property type="term" value="P:mitotic cytokinesis"/>
    <property type="evidence" value="ECO:0007669"/>
    <property type="project" value="TreeGrafter"/>
</dbReference>
<dbReference type="Pfam" id="PF00620">
    <property type="entry name" value="RhoGAP"/>
    <property type="match status" value="1"/>
</dbReference>
<accession>A0AAN9YAE3</accession>
<evidence type="ECO:0000313" key="6">
    <source>
        <dbReference type="EMBL" id="KAK7603440.1"/>
    </source>
</evidence>
<dbReference type="GO" id="GO:0032154">
    <property type="term" value="C:cleavage furrow"/>
    <property type="evidence" value="ECO:0007669"/>
    <property type="project" value="TreeGrafter"/>
</dbReference>
<dbReference type="GO" id="GO:0007266">
    <property type="term" value="P:Rho protein signal transduction"/>
    <property type="evidence" value="ECO:0007669"/>
    <property type="project" value="TreeGrafter"/>
</dbReference>
<dbReference type="GO" id="GO:0051256">
    <property type="term" value="P:mitotic spindle midzone assembly"/>
    <property type="evidence" value="ECO:0007669"/>
    <property type="project" value="TreeGrafter"/>
</dbReference>
<dbReference type="InterPro" id="IPR008936">
    <property type="entry name" value="Rho_GTPase_activation_prot"/>
</dbReference>
<dbReference type="CDD" id="cd20821">
    <property type="entry name" value="C1_MgcRacGAP"/>
    <property type="match status" value="1"/>
</dbReference>
<evidence type="ECO:0000256" key="3">
    <source>
        <dbReference type="SAM" id="Coils"/>
    </source>
</evidence>
<dbReference type="Gene3D" id="3.30.60.20">
    <property type="match status" value="1"/>
</dbReference>
<comment type="caution">
    <text evidence="6">The sequence shown here is derived from an EMBL/GenBank/DDBJ whole genome shotgun (WGS) entry which is preliminary data.</text>
</comment>
<dbReference type="InterPro" id="IPR002219">
    <property type="entry name" value="PKC_DAG/PE"/>
</dbReference>
<dbReference type="GO" id="GO:0030496">
    <property type="term" value="C:midbody"/>
    <property type="evidence" value="ECO:0007669"/>
    <property type="project" value="TreeGrafter"/>
</dbReference>
<dbReference type="GO" id="GO:0005096">
    <property type="term" value="F:GTPase activator activity"/>
    <property type="evidence" value="ECO:0007669"/>
    <property type="project" value="TreeGrafter"/>
</dbReference>
<dbReference type="Proteomes" id="UP001367676">
    <property type="component" value="Unassembled WGS sequence"/>
</dbReference>
<evidence type="ECO:0000259" key="5">
    <source>
        <dbReference type="PROSITE" id="PS50238"/>
    </source>
</evidence>
<proteinExistence type="predicted"/>
<feature type="domain" description="Phorbol-ester/DAG-type" evidence="4">
    <location>
        <begin position="241"/>
        <end position="290"/>
    </location>
</feature>
<evidence type="ECO:0000259" key="4">
    <source>
        <dbReference type="PROSITE" id="PS50081"/>
    </source>
</evidence>
<feature type="coiled-coil region" evidence="3">
    <location>
        <begin position="41"/>
        <end position="68"/>
    </location>
</feature>
<dbReference type="PANTHER" id="PTHR46199">
    <property type="entry name" value="RAC GTPASE-ACTIVATING PROTEIN 1"/>
    <property type="match status" value="1"/>
</dbReference>
<evidence type="ECO:0008006" key="8">
    <source>
        <dbReference type="Google" id="ProtNLM"/>
    </source>
</evidence>
<protein>
    <recommendedName>
        <fullName evidence="8">Rac GTPase-activating protein 1</fullName>
    </recommendedName>
</protein>
<dbReference type="AlphaFoldDB" id="A0AAN9YAE3"/>
<evidence type="ECO:0000256" key="1">
    <source>
        <dbReference type="ARBA" id="ARBA00022723"/>
    </source>
</evidence>
<evidence type="ECO:0000256" key="2">
    <source>
        <dbReference type="ARBA" id="ARBA00022833"/>
    </source>
</evidence>
<dbReference type="PROSITE" id="PS00479">
    <property type="entry name" value="ZF_DAG_PE_1"/>
    <property type="match status" value="1"/>
</dbReference>
<dbReference type="PROSITE" id="PS50238">
    <property type="entry name" value="RHOGAP"/>
    <property type="match status" value="1"/>
</dbReference>
<organism evidence="6 7">
    <name type="scientific">Parthenolecanium corni</name>
    <dbReference type="NCBI Taxonomy" id="536013"/>
    <lineage>
        <taxon>Eukaryota</taxon>
        <taxon>Metazoa</taxon>
        <taxon>Ecdysozoa</taxon>
        <taxon>Arthropoda</taxon>
        <taxon>Hexapoda</taxon>
        <taxon>Insecta</taxon>
        <taxon>Pterygota</taxon>
        <taxon>Neoptera</taxon>
        <taxon>Paraneoptera</taxon>
        <taxon>Hemiptera</taxon>
        <taxon>Sternorrhyncha</taxon>
        <taxon>Coccoidea</taxon>
        <taxon>Coccidae</taxon>
        <taxon>Parthenolecanium</taxon>
    </lineage>
</organism>
<keyword evidence="2" id="KW-0862">Zinc</keyword>
<gene>
    <name evidence="6" type="ORF">V9T40_003439</name>
</gene>
<sequence>MSECDSDSLPFEMDCLLAYIRQCSLNELVLDEKFCKFVQQSNVLSQRLANLLQEKAKLERAVAESTKENIAKTNKLNVAMTVVQHERRLRELASVQRDQAQAQFEQLCAQLPEHRAKEMQTRVMTRVLATASSNTDIDVTTDSTFFSTSVVPSSGVESDYSPPGAAAYRAKRCSRVPSKRTGFTPNKASSLRQSVELLNDTFSLATEASLVSSIASTLISEDSRKSAIFYSTILEYLKNRQHAFQRKTFVLGEQCSVCDLKVACGKRALVCSDCRCIAHEKCNQKVPKPCIPVNPTVTLHSKLRKSVHDYSPRFAPYVPAIIVHCVLQVEERGLATAGLYKVSTFDRTVEDLKHQYGKNRGIPNLAQVDVLAICQFLKDFLVSLKPALIAKELFENLLQIFEPVPASKVAFEMVVDAVNKLDPTSRDTLVFLVLHLQNVASAEAVNMSPRRLSKIFTPLLVDRYEKGLFQAEKRKCKLLEKFIELPSDYWKIIFVKDL</sequence>
<dbReference type="SMART" id="SM00324">
    <property type="entry name" value="RhoGAP"/>
    <property type="match status" value="1"/>
</dbReference>
<keyword evidence="3" id="KW-0175">Coiled coil</keyword>
<dbReference type="Gene3D" id="1.10.555.10">
    <property type="entry name" value="Rho GTPase activation protein"/>
    <property type="match status" value="1"/>
</dbReference>
<dbReference type="InterPro" id="IPR046349">
    <property type="entry name" value="C1-like_sf"/>
</dbReference>
<dbReference type="PANTHER" id="PTHR46199:SF3">
    <property type="entry name" value="RAC GTPASE-ACTIVATING PROTEIN 1"/>
    <property type="match status" value="1"/>
</dbReference>
<dbReference type="EMBL" id="JBBCAQ010000006">
    <property type="protein sequence ID" value="KAK7603440.1"/>
    <property type="molecule type" value="Genomic_DNA"/>
</dbReference>
<dbReference type="SUPFAM" id="SSF48350">
    <property type="entry name" value="GTPase activation domain, GAP"/>
    <property type="match status" value="1"/>
</dbReference>
<dbReference type="GO" id="GO:0046872">
    <property type="term" value="F:metal ion binding"/>
    <property type="evidence" value="ECO:0007669"/>
    <property type="project" value="UniProtKB-KW"/>
</dbReference>
<name>A0AAN9YAE3_9HEMI</name>
<dbReference type="GO" id="GO:0051233">
    <property type="term" value="C:spindle midzone"/>
    <property type="evidence" value="ECO:0007669"/>
    <property type="project" value="TreeGrafter"/>
</dbReference>
<keyword evidence="1" id="KW-0479">Metal-binding</keyword>
<dbReference type="SUPFAM" id="SSF57889">
    <property type="entry name" value="Cysteine-rich domain"/>
    <property type="match status" value="1"/>
</dbReference>
<dbReference type="InterPro" id="IPR000198">
    <property type="entry name" value="RhoGAP_dom"/>
</dbReference>
<feature type="domain" description="Rho-GAP" evidence="5">
    <location>
        <begin position="297"/>
        <end position="490"/>
    </location>
</feature>
<dbReference type="SMART" id="SM00109">
    <property type="entry name" value="C1"/>
    <property type="match status" value="1"/>
</dbReference>
<dbReference type="GO" id="GO:0097149">
    <property type="term" value="C:centralspindlin complex"/>
    <property type="evidence" value="ECO:0007669"/>
    <property type="project" value="TreeGrafter"/>
</dbReference>